<keyword evidence="9 14" id="KW-1133">Transmembrane helix</keyword>
<dbReference type="OrthoDB" id="20028at2759"/>
<dbReference type="EMBL" id="PJQL01001732">
    <property type="protein sequence ID" value="RCH87086.1"/>
    <property type="molecule type" value="Genomic_DNA"/>
</dbReference>
<dbReference type="STRING" id="86630.A0A367JAY6"/>
<evidence type="ECO:0000256" key="4">
    <source>
        <dbReference type="ARBA" id="ARBA00015561"/>
    </source>
</evidence>
<dbReference type="EC" id="2.4.1.258" evidence="3 14"/>
<evidence type="ECO:0000256" key="1">
    <source>
        <dbReference type="ARBA" id="ARBA00004477"/>
    </source>
</evidence>
<keyword evidence="6 14" id="KW-0808">Transferase</keyword>
<evidence type="ECO:0000256" key="13">
    <source>
        <dbReference type="ARBA" id="ARBA00093457"/>
    </source>
</evidence>
<dbReference type="GO" id="GO:0005789">
    <property type="term" value="C:endoplasmic reticulum membrane"/>
    <property type="evidence" value="ECO:0007669"/>
    <property type="project" value="UniProtKB-SubCell"/>
</dbReference>
<comment type="catalytic activity">
    <reaction evidence="12 14">
        <text>an alpha-D-Man-(1-&gt;2)-alpha-D-Man-(1-&gt;2)-alpha-D-Man-(1-&gt;3)-[alpha-D-Man-(1-&gt;6)]-beta-D-Man-(1-&gt;4)-beta-D-GlcNAc-(1-&gt;4)-alpha-D-GlcNAc-diphospho-di-trans,poly-cis-dolichol + a di-trans,poly-cis-dolichyl beta-D-mannosyl phosphate = an alpha-D-Man-(1-&gt;2)-alpha-D-Man-(1-&gt;2)-alpha-D-Man-(1-&gt;3)-[alpha-D-Man-(1-&gt;3)-alpha-D-Man-(1-&gt;6)]-beta-D-Man-(1-&gt;4)-beta-D-GlcNAc-(1-&gt;4)-alpha-D-GlcNAc-diphospho-di-trans,poly-cis-dolichol + a di-trans,poly-cis-dolichyl phosphate + H(+)</text>
        <dbReference type="Rhea" id="RHEA:29527"/>
        <dbReference type="Rhea" id="RHEA-COMP:19498"/>
        <dbReference type="Rhea" id="RHEA-COMP:19501"/>
        <dbReference type="Rhea" id="RHEA-COMP:19516"/>
        <dbReference type="Rhea" id="RHEA-COMP:19517"/>
        <dbReference type="ChEBI" id="CHEBI:15378"/>
        <dbReference type="ChEBI" id="CHEBI:57683"/>
        <dbReference type="ChEBI" id="CHEBI:58211"/>
        <dbReference type="ChEBI" id="CHEBI:132515"/>
        <dbReference type="ChEBI" id="CHEBI:132516"/>
        <dbReference type="EC" id="2.4.1.258"/>
    </reaction>
    <physiologicalReaction direction="left-to-right" evidence="12 14">
        <dbReference type="Rhea" id="RHEA:29528"/>
    </physiologicalReaction>
</comment>
<evidence type="ECO:0000256" key="2">
    <source>
        <dbReference type="ARBA" id="ARBA00004922"/>
    </source>
</evidence>
<proteinExistence type="inferred from homology"/>
<evidence type="ECO:0000313" key="15">
    <source>
        <dbReference type="EMBL" id="RCH87086.1"/>
    </source>
</evidence>
<feature type="transmembrane region" description="Helical" evidence="14">
    <location>
        <begin position="361"/>
        <end position="379"/>
    </location>
</feature>
<dbReference type="PANTHER" id="PTHR12646">
    <property type="entry name" value="NOT56 - RELATED"/>
    <property type="match status" value="1"/>
</dbReference>
<evidence type="ECO:0000256" key="7">
    <source>
        <dbReference type="ARBA" id="ARBA00022692"/>
    </source>
</evidence>
<feature type="transmembrane region" description="Helical" evidence="14">
    <location>
        <begin position="224"/>
        <end position="251"/>
    </location>
</feature>
<gene>
    <name evidence="15" type="primary">ALG3_2</name>
    <name evidence="15" type="ORF">CU097_008334</name>
</gene>
<sequence length="458" mass="52774">MTEKRGSYFGVTSISCLQEGLNRVLRLKDWCEAMPKTTTRRKPISRRVYGLKDIKNTLARFLCDPKYFWHLAGLVLVGEFVLSTLIVQKVSYTEIDWKAYMQEVEGFLNGERDYTKLRGDTGPLVYPAGFVYIYSLLYYLTNRGTNIRTAQYMFEALYLINQSIVMGIYSRSKKVPPYVILLLACSKRFHSIFLLRCFNDPVAMSFVYACILAMTYRRWTLGTVLFSCALSIKMNVLLFFPAFGILLWLTLGAWKTVGQLGLLAMTQGLLAYPFLASYPKSYFSKAFEFGRAFDYTWTVNWRMVSKETFLSDWFSKLLLAGHGGVLFAFIIHIWLKPKGGLLSVLKRGFAGGSVVISNDDIISMMFTSNLIGILFARSLHYQFYSWYFQTLPYLLWTSELSISQFPVTKVLILATIEMCWLTFPSTKQSSYTLLVCHFMLLVGIYRYHLSREEVKVKT</sequence>
<dbReference type="InterPro" id="IPR007873">
    <property type="entry name" value="Glycosyltransferase_ALG3"/>
</dbReference>
<keyword evidence="8 14" id="KW-0256">Endoplasmic reticulum</keyword>
<reference evidence="15 16" key="1">
    <citation type="journal article" date="2018" name="G3 (Bethesda)">
        <title>Phylogenetic and Phylogenomic Definition of Rhizopus Species.</title>
        <authorList>
            <person name="Gryganskyi A.P."/>
            <person name="Golan J."/>
            <person name="Dolatabadi S."/>
            <person name="Mondo S."/>
            <person name="Robb S."/>
            <person name="Idnurm A."/>
            <person name="Muszewska A."/>
            <person name="Steczkiewicz K."/>
            <person name="Masonjones S."/>
            <person name="Liao H.L."/>
            <person name="Gajdeczka M.T."/>
            <person name="Anike F."/>
            <person name="Vuek A."/>
            <person name="Anishchenko I.M."/>
            <person name="Voigt K."/>
            <person name="de Hoog G.S."/>
            <person name="Smith M.E."/>
            <person name="Heitman J."/>
            <person name="Vilgalys R."/>
            <person name="Stajich J.E."/>
        </authorList>
    </citation>
    <scope>NUCLEOTIDE SEQUENCE [LARGE SCALE GENOMIC DNA]</scope>
    <source>
        <strain evidence="15 16">CBS 357.93</strain>
    </source>
</reference>
<keyword evidence="7 14" id="KW-0812">Transmembrane</keyword>
<evidence type="ECO:0000256" key="8">
    <source>
        <dbReference type="ARBA" id="ARBA00022824"/>
    </source>
</evidence>
<comment type="similarity">
    <text evidence="13">Belongs to the glycosyltransferase ALG3 family.</text>
</comment>
<feature type="transmembrane region" description="Helical" evidence="14">
    <location>
        <begin position="313"/>
        <end position="335"/>
    </location>
</feature>
<dbReference type="UniPathway" id="UPA00378"/>
<protein>
    <recommendedName>
        <fullName evidence="4 14">Dol-P-Man:Man(5)GlcNAc(2)-PP-Dol alpha-1,3-mannosyltransferase</fullName>
        <ecNumber evidence="3 14">2.4.1.258</ecNumber>
    </recommendedName>
    <alternativeName>
        <fullName evidence="14">Dol-P-Man-dependent alpha(1-3)-mannosyltransferase</fullName>
    </alternativeName>
</protein>
<evidence type="ECO:0000313" key="16">
    <source>
        <dbReference type="Proteomes" id="UP000252139"/>
    </source>
</evidence>
<feature type="transmembrane region" description="Helical" evidence="14">
    <location>
        <begin position="429"/>
        <end position="447"/>
    </location>
</feature>
<keyword evidence="5 14" id="KW-0328">Glycosyltransferase</keyword>
<dbReference type="Proteomes" id="UP000252139">
    <property type="component" value="Unassembled WGS sequence"/>
</dbReference>
<feature type="transmembrane region" description="Helical" evidence="14">
    <location>
        <begin position="257"/>
        <end position="275"/>
    </location>
</feature>
<comment type="function">
    <text evidence="11 14">Dol-P-Man:Man(5)GlcNAc(2)-PP-Dol alpha-1,3-mannosyltransferase that operates in the biosynthetic pathway of dolichol-linked oligosaccharides, the glycan precursors employed in protein asparagine (N)-glycosylation. The assembly of dolichol-linked oligosaccharides begins on the cytosolic side of the endoplasmic reticulum membrane and finishes in its lumen. The sequential addition of sugars to dolichol pyrophosphate produces dolichol-linked oligosaccharides containing fourteen sugars, including two GlcNAcs, nine mannoses and three glucoses. Once assembled, the oligosaccharide is transferred from the lipid to nascent proteins by oligosaccharyltransferases. In the lumen of the endoplasmic reticulum, adds the first dolichyl beta-D-mannosyl phosphate derived mannose in an alpha-1,3 linkage to Man(5)GlcNAc(2)-PP-dolichol to produce Man(6)GlcNAc(2)-PP-dolichol.</text>
</comment>
<feature type="transmembrane region" description="Helical" evidence="14">
    <location>
        <begin position="124"/>
        <end position="140"/>
    </location>
</feature>
<evidence type="ECO:0000256" key="6">
    <source>
        <dbReference type="ARBA" id="ARBA00022679"/>
    </source>
</evidence>
<comment type="pathway">
    <text evidence="2 14">Protein modification; protein glycosylation.</text>
</comment>
<dbReference type="Pfam" id="PF05208">
    <property type="entry name" value="ALG3"/>
    <property type="match status" value="1"/>
</dbReference>
<dbReference type="PROSITE" id="PS51257">
    <property type="entry name" value="PROKAR_LIPOPROTEIN"/>
    <property type="match status" value="1"/>
</dbReference>
<evidence type="ECO:0000256" key="3">
    <source>
        <dbReference type="ARBA" id="ARBA00011964"/>
    </source>
</evidence>
<evidence type="ECO:0000256" key="14">
    <source>
        <dbReference type="RuleBase" id="RU364047"/>
    </source>
</evidence>
<dbReference type="GO" id="GO:0052925">
    <property type="term" value="F:dol-P-Man:Man(5)GlcNAc(2)-PP-Dol alpha-1,3-mannosyltransferase activity"/>
    <property type="evidence" value="ECO:0007669"/>
    <property type="project" value="UniProtKB-EC"/>
</dbReference>
<keyword evidence="10 14" id="KW-0472">Membrane</keyword>
<organism evidence="15 16">
    <name type="scientific">Rhizopus azygosporus</name>
    <name type="common">Rhizopus microsporus var. azygosporus</name>
    <dbReference type="NCBI Taxonomy" id="86630"/>
    <lineage>
        <taxon>Eukaryota</taxon>
        <taxon>Fungi</taxon>
        <taxon>Fungi incertae sedis</taxon>
        <taxon>Mucoromycota</taxon>
        <taxon>Mucoromycotina</taxon>
        <taxon>Mucoromycetes</taxon>
        <taxon>Mucorales</taxon>
        <taxon>Mucorineae</taxon>
        <taxon>Rhizopodaceae</taxon>
        <taxon>Rhizopus</taxon>
    </lineage>
</organism>
<evidence type="ECO:0000256" key="10">
    <source>
        <dbReference type="ARBA" id="ARBA00023136"/>
    </source>
</evidence>
<evidence type="ECO:0000256" key="12">
    <source>
        <dbReference type="ARBA" id="ARBA00049506"/>
    </source>
</evidence>
<comment type="caution">
    <text evidence="15">The sequence shown here is derived from an EMBL/GenBank/DDBJ whole genome shotgun (WGS) entry which is preliminary data.</text>
</comment>
<accession>A0A367JAY6</accession>
<feature type="transmembrane region" description="Helical" evidence="14">
    <location>
        <begin position="400"/>
        <end position="423"/>
    </location>
</feature>
<evidence type="ECO:0000256" key="9">
    <source>
        <dbReference type="ARBA" id="ARBA00022989"/>
    </source>
</evidence>
<feature type="transmembrane region" description="Helical" evidence="14">
    <location>
        <begin position="67"/>
        <end position="87"/>
    </location>
</feature>
<dbReference type="PANTHER" id="PTHR12646:SF0">
    <property type="entry name" value="DOL-P-MAN:MAN(5)GLCNAC(2)-PP-DOL ALPHA-1,3-MANNOSYLTRANSFERASE"/>
    <property type="match status" value="1"/>
</dbReference>
<dbReference type="AlphaFoldDB" id="A0A367JAY6"/>
<keyword evidence="16" id="KW-1185">Reference proteome</keyword>
<comment type="subcellular location">
    <subcellularLocation>
        <location evidence="1 14">Endoplasmic reticulum membrane</location>
        <topology evidence="1 14">Multi-pass membrane protein</topology>
    </subcellularLocation>
</comment>
<evidence type="ECO:0000256" key="5">
    <source>
        <dbReference type="ARBA" id="ARBA00022676"/>
    </source>
</evidence>
<name>A0A367JAY6_RHIAZ</name>
<evidence type="ECO:0000256" key="11">
    <source>
        <dbReference type="ARBA" id="ARBA00044743"/>
    </source>
</evidence>